<evidence type="ECO:0000313" key="3">
    <source>
        <dbReference type="EMBL" id="ATQ42957.1"/>
    </source>
</evidence>
<accession>A0A2D2AYD9</accession>
<dbReference type="Pfam" id="PF04773">
    <property type="entry name" value="FecR"/>
    <property type="match status" value="1"/>
</dbReference>
<evidence type="ECO:0000313" key="4">
    <source>
        <dbReference type="Proteomes" id="UP000228945"/>
    </source>
</evidence>
<evidence type="ECO:0000259" key="1">
    <source>
        <dbReference type="Pfam" id="PF04773"/>
    </source>
</evidence>
<keyword evidence="4" id="KW-1185">Reference proteome</keyword>
<dbReference type="PANTHER" id="PTHR30273:SF2">
    <property type="entry name" value="PROTEIN FECR"/>
    <property type="match status" value="1"/>
</dbReference>
<dbReference type="InterPro" id="IPR006860">
    <property type="entry name" value="FecR"/>
</dbReference>
<feature type="domain" description="FecR protein" evidence="1">
    <location>
        <begin position="108"/>
        <end position="199"/>
    </location>
</feature>
<dbReference type="InterPro" id="IPR012373">
    <property type="entry name" value="Ferrdict_sens_TM"/>
</dbReference>
<reference evidence="3 4" key="1">
    <citation type="submission" date="2017-10" db="EMBL/GenBank/DDBJ databases">
        <title>Genome sequence of Caulobacter mirabilis FWC38.</title>
        <authorList>
            <person name="Fiebig A."/>
            <person name="Crosson S."/>
        </authorList>
    </citation>
    <scope>NUCLEOTIDE SEQUENCE [LARGE SCALE GENOMIC DNA]</scope>
    <source>
        <strain evidence="3 4">FWC 38</strain>
    </source>
</reference>
<evidence type="ECO:0008006" key="5">
    <source>
        <dbReference type="Google" id="ProtNLM"/>
    </source>
</evidence>
<dbReference type="Proteomes" id="UP000228945">
    <property type="component" value="Chromosome"/>
</dbReference>
<dbReference type="Pfam" id="PF16220">
    <property type="entry name" value="DUF4880"/>
    <property type="match status" value="1"/>
</dbReference>
<dbReference type="RefSeq" id="WP_099622209.1">
    <property type="nucleotide sequence ID" value="NZ_CP024201.1"/>
</dbReference>
<name>A0A2D2AYD9_9CAUL</name>
<dbReference type="GO" id="GO:0016989">
    <property type="term" value="F:sigma factor antagonist activity"/>
    <property type="evidence" value="ECO:0007669"/>
    <property type="project" value="TreeGrafter"/>
</dbReference>
<dbReference type="OrthoDB" id="7462608at2"/>
<gene>
    <name evidence="3" type="ORF">CSW64_11325</name>
</gene>
<sequence length="312" mass="33574">MKSRQAEEGVDPVVEAAVGWFVRLHDDPADPTLRPAFEAWRDADPRHARAYERLQRLWGASAHLPSLAQPALEPDRRRVLRAVVGAGGVGAAALLGGRLALEAHPFADHRTQPGETARLALADGSLVELSTSSALEVDLDDHRRRLRLLAGEAWFSVTPGDPRPFIVEAAEGRVGALDGAFAVAIERAGVFVSVTAGAARVGLRGAAVRLAQGVSVAYDGRRLGDPRPSDPDQLAWREGKLVLVNRPLAEVASRLDRWTGGRTLILDSELAARRVTLITDTDDAAQGLDRLAPAARIRLWRGAPWLTAVTKI</sequence>
<dbReference type="EMBL" id="CP024201">
    <property type="protein sequence ID" value="ATQ42957.1"/>
    <property type="molecule type" value="Genomic_DNA"/>
</dbReference>
<feature type="domain" description="FecR N-terminal" evidence="2">
    <location>
        <begin position="15"/>
        <end position="57"/>
    </location>
</feature>
<dbReference type="KEGG" id="cmb:CSW64_11325"/>
<evidence type="ECO:0000259" key="2">
    <source>
        <dbReference type="Pfam" id="PF16220"/>
    </source>
</evidence>
<protein>
    <recommendedName>
        <fullName evidence="5">Iron dicitrate transport regulator FecR</fullName>
    </recommendedName>
</protein>
<organism evidence="3 4">
    <name type="scientific">Caulobacter mirabilis</name>
    <dbReference type="NCBI Taxonomy" id="69666"/>
    <lineage>
        <taxon>Bacteria</taxon>
        <taxon>Pseudomonadati</taxon>
        <taxon>Pseudomonadota</taxon>
        <taxon>Alphaproteobacteria</taxon>
        <taxon>Caulobacterales</taxon>
        <taxon>Caulobacteraceae</taxon>
        <taxon>Caulobacter</taxon>
    </lineage>
</organism>
<proteinExistence type="predicted"/>
<dbReference type="PANTHER" id="PTHR30273">
    <property type="entry name" value="PERIPLASMIC SIGNAL SENSOR AND SIGMA FACTOR ACTIVATOR FECR-RELATED"/>
    <property type="match status" value="1"/>
</dbReference>
<dbReference type="PIRSF" id="PIRSF018266">
    <property type="entry name" value="FecR"/>
    <property type="match status" value="1"/>
</dbReference>
<dbReference type="AlphaFoldDB" id="A0A2D2AYD9"/>
<dbReference type="InterPro" id="IPR032623">
    <property type="entry name" value="FecR_N"/>
</dbReference>
<dbReference type="Gene3D" id="2.60.120.1440">
    <property type="match status" value="1"/>
</dbReference>